<protein>
    <submittedName>
        <fullName evidence="2">Pit accessory protein</fullName>
    </submittedName>
</protein>
<name>A0A0F7FX06_9ACTN</name>
<dbReference type="RefSeq" id="WP_030729801.1">
    <property type="nucleotide sequence ID" value="NZ_CBDRAA010000014.1"/>
</dbReference>
<evidence type="ECO:0000313" key="3">
    <source>
        <dbReference type="Proteomes" id="UP000034034"/>
    </source>
</evidence>
<dbReference type="InterPro" id="IPR018445">
    <property type="entry name" value="Put_Phosphate_transp_reg"/>
</dbReference>
<dbReference type="HOGENOM" id="CLU_086031_3_0_11"/>
<dbReference type="Pfam" id="PF01865">
    <property type="entry name" value="PhoU_div"/>
    <property type="match status" value="1"/>
</dbReference>
<organism evidence="2 3">
    <name type="scientific">Streptomyces xiamenensis</name>
    <dbReference type="NCBI Taxonomy" id="408015"/>
    <lineage>
        <taxon>Bacteria</taxon>
        <taxon>Bacillati</taxon>
        <taxon>Actinomycetota</taxon>
        <taxon>Actinomycetes</taxon>
        <taxon>Kitasatosporales</taxon>
        <taxon>Streptomycetaceae</taxon>
        <taxon>Streptomyces</taxon>
    </lineage>
</organism>
<accession>A0A0F7FX06</accession>
<dbReference type="STRING" id="408015.SXIM_30660"/>
<dbReference type="EMBL" id="CP009922">
    <property type="protein sequence ID" value="AKG44450.1"/>
    <property type="molecule type" value="Genomic_DNA"/>
</dbReference>
<gene>
    <name evidence="2" type="ORF">SXIM_30660</name>
</gene>
<sequence length="206" mass="23513">MRFRLTPRETSFYDLFAISADNVLSGSKLLMELLAAEPATRVEIADRMRAAEHAGDDATHAIFHQLNSSFITPFDREDIYRLASRLDDIMDFMEEAVDLVVLYELQELPKGVAQQIEVLHRAAELTAEAMPHLRTMEHLNEYWIEVNRLENQADQIHRKLLAHLFNGTYEAIEVMKLKQVVDVLEEAADAFEAVANTVETIVVKES</sequence>
<comment type="similarity">
    <text evidence="1">Belongs to the UPF0111 family.</text>
</comment>
<dbReference type="InterPro" id="IPR038078">
    <property type="entry name" value="PhoU-like_sf"/>
</dbReference>
<evidence type="ECO:0000313" key="2">
    <source>
        <dbReference type="EMBL" id="AKG44450.1"/>
    </source>
</evidence>
<dbReference type="PANTHER" id="PTHR37298:SF1">
    <property type="entry name" value="UPF0111 PROTEIN YKAA"/>
    <property type="match status" value="1"/>
</dbReference>
<keyword evidence="3" id="KW-1185">Reference proteome</keyword>
<dbReference type="AlphaFoldDB" id="A0A0F7FX06"/>
<dbReference type="InterPro" id="IPR052912">
    <property type="entry name" value="UPF0111_domain"/>
</dbReference>
<evidence type="ECO:0000256" key="1">
    <source>
        <dbReference type="ARBA" id="ARBA00008591"/>
    </source>
</evidence>
<proteinExistence type="inferred from homology"/>
<dbReference type="PATRIC" id="fig|408015.6.peg.3105"/>
<reference evidence="2" key="1">
    <citation type="submission" date="2019-08" db="EMBL/GenBank/DDBJ databases">
        <title>Complete genome sequence of a mangrove-derived Streptomyces xiamenensis.</title>
        <authorList>
            <person name="Xu J."/>
        </authorList>
    </citation>
    <scope>NUCLEOTIDE SEQUENCE</scope>
    <source>
        <strain evidence="2">318</strain>
    </source>
</reference>
<dbReference type="Gene3D" id="1.20.58.220">
    <property type="entry name" value="Phosphate transport system protein phou homolog 2, domain 2"/>
    <property type="match status" value="1"/>
</dbReference>
<dbReference type="PANTHER" id="PTHR37298">
    <property type="entry name" value="UPF0111 PROTEIN YKAA"/>
    <property type="match status" value="1"/>
</dbReference>
<dbReference type="KEGG" id="sxi:SXIM_30660"/>
<dbReference type="Proteomes" id="UP000034034">
    <property type="component" value="Chromosome"/>
</dbReference>